<dbReference type="RefSeq" id="WP_075085842.1">
    <property type="nucleotide sequence ID" value="NZ_CP042912.1"/>
</dbReference>
<keyword evidence="2" id="KW-1185">Reference proteome</keyword>
<sequence length="154" mass="18166">MKAASIAELKKELVRLEHGELLDACLRLARFKKDNKELLTYLLFLQQDESAFANSLCAEITDQFSLTPNAHRKTLRKIIRWMNKCLRFTKVKDTEIQVRLHFCRSLRSSKTPIRKSRVVINMYNGQLKKVRKVIEKLHNDIKNEVEREIQSLEL</sequence>
<name>A0A5B9PKE0_9BACT</name>
<accession>A0A5B9PKE0</accession>
<organism evidence="1 2">
    <name type="scientific">Mariniblastus fucicola</name>
    <dbReference type="NCBI Taxonomy" id="980251"/>
    <lineage>
        <taxon>Bacteria</taxon>
        <taxon>Pseudomonadati</taxon>
        <taxon>Planctomycetota</taxon>
        <taxon>Planctomycetia</taxon>
        <taxon>Pirellulales</taxon>
        <taxon>Pirellulaceae</taxon>
        <taxon>Mariniblastus</taxon>
    </lineage>
</organism>
<dbReference type="OrthoDB" id="265699at2"/>
<proteinExistence type="predicted"/>
<dbReference type="STRING" id="980251.GCA_001642875_03847"/>
<dbReference type="Proteomes" id="UP000322214">
    <property type="component" value="Chromosome"/>
</dbReference>
<reference evidence="1 2" key="1">
    <citation type="submission" date="2019-08" db="EMBL/GenBank/DDBJ databases">
        <title>Deep-cultivation of Planctomycetes and their phenomic and genomic characterization uncovers novel biology.</title>
        <authorList>
            <person name="Wiegand S."/>
            <person name="Jogler M."/>
            <person name="Boedeker C."/>
            <person name="Pinto D."/>
            <person name="Vollmers J."/>
            <person name="Rivas-Marin E."/>
            <person name="Kohn T."/>
            <person name="Peeters S.H."/>
            <person name="Heuer A."/>
            <person name="Rast P."/>
            <person name="Oberbeckmann S."/>
            <person name="Bunk B."/>
            <person name="Jeske O."/>
            <person name="Meyerdierks A."/>
            <person name="Storesund J.E."/>
            <person name="Kallscheuer N."/>
            <person name="Luecker S."/>
            <person name="Lage O.M."/>
            <person name="Pohl T."/>
            <person name="Merkel B.J."/>
            <person name="Hornburger P."/>
            <person name="Mueller R.-W."/>
            <person name="Bruemmer F."/>
            <person name="Labrenz M."/>
            <person name="Spormann A.M."/>
            <person name="Op den Camp H."/>
            <person name="Overmann J."/>
            <person name="Amann R."/>
            <person name="Jetten M.S.M."/>
            <person name="Mascher T."/>
            <person name="Medema M.H."/>
            <person name="Devos D.P."/>
            <person name="Kaster A.-K."/>
            <person name="Ovreas L."/>
            <person name="Rohde M."/>
            <person name="Galperin M.Y."/>
            <person name="Jogler C."/>
        </authorList>
    </citation>
    <scope>NUCLEOTIDE SEQUENCE [LARGE SCALE GENOMIC DNA]</scope>
    <source>
        <strain evidence="1 2">FC18</strain>
    </source>
</reference>
<dbReference type="AlphaFoldDB" id="A0A5B9PKE0"/>
<protein>
    <submittedName>
        <fullName evidence="1">Uncharacterized protein</fullName>
    </submittedName>
</protein>
<evidence type="ECO:0000313" key="1">
    <source>
        <dbReference type="EMBL" id="QEG25192.1"/>
    </source>
</evidence>
<gene>
    <name evidence="1" type="ORF">MFFC18_51160</name>
</gene>
<dbReference type="EMBL" id="CP042912">
    <property type="protein sequence ID" value="QEG25192.1"/>
    <property type="molecule type" value="Genomic_DNA"/>
</dbReference>
<dbReference type="KEGG" id="mff:MFFC18_51160"/>
<evidence type="ECO:0000313" key="2">
    <source>
        <dbReference type="Proteomes" id="UP000322214"/>
    </source>
</evidence>